<proteinExistence type="predicted"/>
<name>A0A1I1ESU1_9GAMM</name>
<dbReference type="Proteomes" id="UP000198862">
    <property type="component" value="Unassembled WGS sequence"/>
</dbReference>
<accession>A0A1I1ESU1</accession>
<sequence length="67" mass="7024">MQINSNQPTSLNLTNSSSIQKQKAEVVKAEVQTSGSVTISKEALELISGGDITPMRGGGVVVIPQQK</sequence>
<evidence type="ECO:0000313" key="2">
    <source>
        <dbReference type="Proteomes" id="UP000198862"/>
    </source>
</evidence>
<dbReference type="RefSeq" id="WP_091979405.1">
    <property type="nucleotide sequence ID" value="NZ_FOLO01000002.1"/>
</dbReference>
<reference evidence="1 2" key="1">
    <citation type="submission" date="2016-10" db="EMBL/GenBank/DDBJ databases">
        <authorList>
            <person name="de Groot N.N."/>
        </authorList>
    </citation>
    <scope>NUCLEOTIDE SEQUENCE [LARGE SCALE GENOMIC DNA]</scope>
    <source>
        <strain evidence="1 2">DSM 6059</strain>
    </source>
</reference>
<dbReference type="EMBL" id="FOLO01000002">
    <property type="protein sequence ID" value="SFB90151.1"/>
    <property type="molecule type" value="Genomic_DNA"/>
</dbReference>
<dbReference type="STRING" id="1123010.SAMN02745724_00425"/>
<keyword evidence="2" id="KW-1185">Reference proteome</keyword>
<evidence type="ECO:0000313" key="1">
    <source>
        <dbReference type="EMBL" id="SFB90151.1"/>
    </source>
</evidence>
<gene>
    <name evidence="1" type="ORF">SAMN02745724_00425</name>
</gene>
<protein>
    <submittedName>
        <fullName evidence="1">Uncharacterized protein</fullName>
    </submittedName>
</protein>
<organism evidence="1 2">
    <name type="scientific">Pseudoalteromonas denitrificans DSM 6059</name>
    <dbReference type="NCBI Taxonomy" id="1123010"/>
    <lineage>
        <taxon>Bacteria</taxon>
        <taxon>Pseudomonadati</taxon>
        <taxon>Pseudomonadota</taxon>
        <taxon>Gammaproteobacteria</taxon>
        <taxon>Alteromonadales</taxon>
        <taxon>Pseudoalteromonadaceae</taxon>
        <taxon>Pseudoalteromonas</taxon>
    </lineage>
</organism>
<dbReference type="AlphaFoldDB" id="A0A1I1ESU1"/>